<reference evidence="1 2" key="1">
    <citation type="submission" date="2014-03" db="EMBL/GenBank/DDBJ databases">
        <title>Genome sequence of Sphingobium yanoikuyae B1.</title>
        <authorList>
            <person name="Gan H.M."/>
            <person name="Gan H.Y."/>
            <person name="Savka M.A."/>
        </authorList>
    </citation>
    <scope>NUCLEOTIDE SEQUENCE [LARGE SCALE GENOMIC DNA]</scope>
    <source>
        <strain evidence="1 2">B1</strain>
    </source>
</reference>
<dbReference type="EMBL" id="JGVR01000005">
    <property type="protein sequence ID" value="KEZ20177.1"/>
    <property type="molecule type" value="Genomic_DNA"/>
</dbReference>
<name>A0A084EQD5_SPHYA</name>
<evidence type="ECO:0000313" key="1">
    <source>
        <dbReference type="EMBL" id="KEZ20177.1"/>
    </source>
</evidence>
<organism evidence="1 2">
    <name type="scientific">Sphingobium yanoikuyae</name>
    <name type="common">Sphingomonas yanoikuyae</name>
    <dbReference type="NCBI Taxonomy" id="13690"/>
    <lineage>
        <taxon>Bacteria</taxon>
        <taxon>Pseudomonadati</taxon>
        <taxon>Pseudomonadota</taxon>
        <taxon>Alphaproteobacteria</taxon>
        <taxon>Sphingomonadales</taxon>
        <taxon>Sphingomonadaceae</taxon>
        <taxon>Sphingobium</taxon>
    </lineage>
</organism>
<comment type="caution">
    <text evidence="1">The sequence shown here is derived from an EMBL/GenBank/DDBJ whole genome shotgun (WGS) entry which is preliminary data.</text>
</comment>
<protein>
    <submittedName>
        <fullName evidence="1">Uncharacterized protein</fullName>
    </submittedName>
</protein>
<evidence type="ECO:0000313" key="2">
    <source>
        <dbReference type="Proteomes" id="UP000028534"/>
    </source>
</evidence>
<gene>
    <name evidence="1" type="ORF">CP98_01382</name>
</gene>
<sequence>MYNLQLMIGIVEADLYVLGGQFERNTRQQLGGGVGPPLQRLGAIGQDAMGIKGESLLSRRLNIHISRDLEERGVHFAKAVRVSAALALIAGFQKDDRLS</sequence>
<dbReference type="Proteomes" id="UP000028534">
    <property type="component" value="Unassembled WGS sequence"/>
</dbReference>
<dbReference type="AlphaFoldDB" id="A0A084EQD5"/>
<accession>A0A084EQD5</accession>
<dbReference type="PATRIC" id="fig|13690.10.peg.1426"/>
<proteinExistence type="predicted"/>